<dbReference type="GO" id="GO:0016740">
    <property type="term" value="F:transferase activity"/>
    <property type="evidence" value="ECO:0007669"/>
    <property type="project" value="UniProtKB-KW"/>
</dbReference>
<sequence>TGCLPLEMQKTLLNAKCPEMIGNDIVDLQLAAKEINWKRPRLQSKIFSENEQEFLQLSENPEQLFWLFWTMKEAAYKAHQRRFLLPRKFNPKSFRCKLHLSESAESSGIVQVENCHYSTAAKFSENAIHCVASVENSPVKQQIFSASKNLKDELTCALAAHYKLSPEALKIEKNLHFIPQLIIGGKQSNLPFSISHHGNYSAYVFAVN</sequence>
<dbReference type="InterPro" id="IPR008278">
    <property type="entry name" value="4-PPantetheinyl_Trfase_dom"/>
</dbReference>
<dbReference type="InterPro" id="IPR037143">
    <property type="entry name" value="4-PPantetheinyl_Trfase_dom_sf"/>
</dbReference>
<organism evidence="3 4">
    <name type="scientific">Autumnicola edwardsiae</name>
    <dbReference type="NCBI Taxonomy" id="3075594"/>
    <lineage>
        <taxon>Bacteria</taxon>
        <taxon>Pseudomonadati</taxon>
        <taxon>Bacteroidota</taxon>
        <taxon>Flavobacteriia</taxon>
        <taxon>Flavobacteriales</taxon>
        <taxon>Flavobacteriaceae</taxon>
        <taxon>Autumnicola</taxon>
    </lineage>
</organism>
<dbReference type="Proteomes" id="UP001248819">
    <property type="component" value="Unassembled WGS sequence"/>
</dbReference>
<evidence type="ECO:0000259" key="2">
    <source>
        <dbReference type="Pfam" id="PF01648"/>
    </source>
</evidence>
<reference evidence="3 4" key="1">
    <citation type="submission" date="2023-09" db="EMBL/GenBank/DDBJ databases">
        <authorList>
            <person name="Rey-Velasco X."/>
        </authorList>
    </citation>
    <scope>NUCLEOTIDE SEQUENCE [LARGE SCALE GENOMIC DNA]</scope>
    <source>
        <strain evidence="3 4">F297</strain>
    </source>
</reference>
<proteinExistence type="predicted"/>
<protein>
    <submittedName>
        <fullName evidence="3">4'-phosphopantetheinyl transferase superfamily protein</fullName>
    </submittedName>
</protein>
<comment type="caution">
    <text evidence="3">The sequence shown here is derived from an EMBL/GenBank/DDBJ whole genome shotgun (WGS) entry which is preliminary data.</text>
</comment>
<dbReference type="Pfam" id="PF01648">
    <property type="entry name" value="ACPS"/>
    <property type="match status" value="1"/>
</dbReference>
<dbReference type="Gene3D" id="3.90.470.20">
    <property type="entry name" value="4'-phosphopantetheinyl transferase domain"/>
    <property type="match status" value="1"/>
</dbReference>
<dbReference type="EMBL" id="JAVRHP010000225">
    <property type="protein sequence ID" value="MDT0651889.1"/>
    <property type="molecule type" value="Genomic_DNA"/>
</dbReference>
<feature type="non-terminal residue" evidence="3">
    <location>
        <position position="1"/>
    </location>
</feature>
<gene>
    <name evidence="3" type="ORF">RM529_17230</name>
</gene>
<feature type="domain" description="4'-phosphopantetheinyl transferase" evidence="2">
    <location>
        <begin position="21"/>
        <end position="123"/>
    </location>
</feature>
<evidence type="ECO:0000313" key="4">
    <source>
        <dbReference type="Proteomes" id="UP001248819"/>
    </source>
</evidence>
<accession>A0ABU3CZW2</accession>
<keyword evidence="4" id="KW-1185">Reference proteome</keyword>
<evidence type="ECO:0000313" key="3">
    <source>
        <dbReference type="EMBL" id="MDT0651889.1"/>
    </source>
</evidence>
<keyword evidence="1 3" id="KW-0808">Transferase</keyword>
<evidence type="ECO:0000256" key="1">
    <source>
        <dbReference type="ARBA" id="ARBA00022679"/>
    </source>
</evidence>
<dbReference type="RefSeq" id="WP_311485982.1">
    <property type="nucleotide sequence ID" value="NZ_JAVRHP010000225.1"/>
</dbReference>
<name>A0ABU3CZW2_9FLAO</name>
<dbReference type="SUPFAM" id="SSF56214">
    <property type="entry name" value="4'-phosphopantetheinyl transferase"/>
    <property type="match status" value="1"/>
</dbReference>